<dbReference type="RefSeq" id="WP_109389093.1">
    <property type="nucleotide sequence ID" value="NZ_QETF01000012.1"/>
</dbReference>
<feature type="domain" description="YdhG-like" evidence="1">
    <location>
        <begin position="29"/>
        <end position="124"/>
    </location>
</feature>
<evidence type="ECO:0000313" key="2">
    <source>
        <dbReference type="EMBL" id="PWG16497.1"/>
    </source>
</evidence>
<dbReference type="InterPro" id="IPR014922">
    <property type="entry name" value="YdhG-like"/>
</dbReference>
<dbReference type="PIRSF" id="PIRSF021308">
    <property type="entry name" value="UCP021308"/>
    <property type="match status" value="1"/>
</dbReference>
<evidence type="ECO:0000259" key="1">
    <source>
        <dbReference type="Pfam" id="PF08818"/>
    </source>
</evidence>
<dbReference type="EMBL" id="QETF01000012">
    <property type="protein sequence ID" value="PWG16497.1"/>
    <property type="molecule type" value="Genomic_DNA"/>
</dbReference>
<dbReference type="Proteomes" id="UP000245293">
    <property type="component" value="Unassembled WGS sequence"/>
</dbReference>
<dbReference type="InterPro" id="IPR016786">
    <property type="entry name" value="YdeI_bac"/>
</dbReference>
<sequence length="206" mass="22711">MITDIEEYFARGCGRCARFGTPDCSTRTWADGLAALRRLCLEAGLEERVKWGHPCYLYAGRNIVIIGAFRGDFRLSFFNAALMRDPDGVLERPGPNTQHADMIRFMTNGAVDRLAPVIGAYLAESKGYAEAGIKPPSATQELELPKELIAALDTDPVLAEAFHALTPGRRKSYVLNLAGAKKPETRIARIEKFRDRILAGKGATER</sequence>
<dbReference type="Pfam" id="PF13376">
    <property type="entry name" value="OmdA"/>
    <property type="match status" value="1"/>
</dbReference>
<accession>A0A2V1P516</accession>
<keyword evidence="3" id="KW-1185">Reference proteome</keyword>
<proteinExistence type="predicted"/>
<name>A0A2V1P516_9RHOB</name>
<dbReference type="Pfam" id="PF08818">
    <property type="entry name" value="DUF1801"/>
    <property type="match status" value="1"/>
</dbReference>
<comment type="caution">
    <text evidence="2">The sequence shown here is derived from an EMBL/GenBank/DDBJ whole genome shotgun (WGS) entry which is preliminary data.</text>
</comment>
<gene>
    <name evidence="2" type="ORF">DFK10_11045</name>
</gene>
<dbReference type="AlphaFoldDB" id="A0A2V1P516"/>
<dbReference type="OrthoDB" id="214150at2"/>
<reference evidence="3" key="1">
    <citation type="submission" date="2018-05" db="EMBL/GenBank/DDBJ databases">
        <authorList>
            <person name="Du Z."/>
            <person name="Wang X."/>
        </authorList>
    </citation>
    <scope>NUCLEOTIDE SEQUENCE [LARGE SCALE GENOMIC DNA]</scope>
    <source>
        <strain evidence="3">WDS4C29</strain>
    </source>
</reference>
<dbReference type="SUPFAM" id="SSF159888">
    <property type="entry name" value="YdhG-like"/>
    <property type="match status" value="1"/>
</dbReference>
<evidence type="ECO:0000313" key="3">
    <source>
        <dbReference type="Proteomes" id="UP000245293"/>
    </source>
</evidence>
<organism evidence="2 3">
    <name type="scientific">Salibaculum griseiflavum</name>
    <dbReference type="NCBI Taxonomy" id="1914409"/>
    <lineage>
        <taxon>Bacteria</taxon>
        <taxon>Pseudomonadati</taxon>
        <taxon>Pseudomonadota</taxon>
        <taxon>Alphaproteobacteria</taxon>
        <taxon>Rhodobacterales</taxon>
        <taxon>Roseobacteraceae</taxon>
        <taxon>Salibaculum</taxon>
    </lineage>
</organism>
<protein>
    <recommendedName>
        <fullName evidence="1">YdhG-like domain-containing protein</fullName>
    </recommendedName>
</protein>